<reference evidence="2 3" key="1">
    <citation type="submission" date="2019-03" db="EMBL/GenBank/DDBJ databases">
        <title>Single cell metagenomics reveals metabolic interactions within the superorganism composed of flagellate Streblomastix strix and complex community of Bacteroidetes bacteria on its surface.</title>
        <authorList>
            <person name="Treitli S.C."/>
            <person name="Kolisko M."/>
            <person name="Husnik F."/>
            <person name="Keeling P."/>
            <person name="Hampl V."/>
        </authorList>
    </citation>
    <scope>NUCLEOTIDE SEQUENCE [LARGE SCALE GENOMIC DNA]</scope>
    <source>
        <strain evidence="2">ST1C</strain>
    </source>
</reference>
<organism evidence="2 3">
    <name type="scientific">Streblomastix strix</name>
    <dbReference type="NCBI Taxonomy" id="222440"/>
    <lineage>
        <taxon>Eukaryota</taxon>
        <taxon>Metamonada</taxon>
        <taxon>Preaxostyla</taxon>
        <taxon>Oxymonadida</taxon>
        <taxon>Streblomastigidae</taxon>
        <taxon>Streblomastix</taxon>
    </lineage>
</organism>
<dbReference type="EMBL" id="SNRW01035774">
    <property type="protein sequence ID" value="KAA6354743.1"/>
    <property type="molecule type" value="Genomic_DNA"/>
</dbReference>
<feature type="region of interest" description="Disordered" evidence="1">
    <location>
        <begin position="1"/>
        <end position="20"/>
    </location>
</feature>
<accession>A0A5J4TA90</accession>
<name>A0A5J4TA90_9EUKA</name>
<dbReference type="AlphaFoldDB" id="A0A5J4TA90"/>
<gene>
    <name evidence="2" type="ORF">EZS28_049730</name>
</gene>
<evidence type="ECO:0000313" key="2">
    <source>
        <dbReference type="EMBL" id="KAA6354743.1"/>
    </source>
</evidence>
<proteinExistence type="predicted"/>
<dbReference type="Proteomes" id="UP000324800">
    <property type="component" value="Unassembled WGS sequence"/>
</dbReference>
<evidence type="ECO:0000256" key="1">
    <source>
        <dbReference type="SAM" id="MobiDB-lite"/>
    </source>
</evidence>
<protein>
    <submittedName>
        <fullName evidence="2">Uncharacterized protein</fullName>
    </submittedName>
</protein>
<evidence type="ECO:0000313" key="3">
    <source>
        <dbReference type="Proteomes" id="UP000324800"/>
    </source>
</evidence>
<sequence length="234" mass="27456">METKTNLSTQSNPSTSLMETMDSEGMTAGRSYRPLSTEKRIPISISKKYTLMLNFTIQTGHIESEETVVGRNYRQQPTKMDIQTVKQSITLEETLAMLRTISPGYPRGYKEKEPERKYPKLQQYIGLIDVIERFYEIMKSIINEEKMKPKIILPGQYKEYSNKDDPAFFYPRKNYRPAQIFRPKDLNLSEEQLNYFDRDVREGVIPILSLTNRQPQSQGESLERIIYPRITKHQ</sequence>
<feature type="compositionally biased region" description="Polar residues" evidence="1">
    <location>
        <begin position="1"/>
        <end position="18"/>
    </location>
</feature>
<comment type="caution">
    <text evidence="2">The sequence shown here is derived from an EMBL/GenBank/DDBJ whole genome shotgun (WGS) entry which is preliminary data.</text>
</comment>